<dbReference type="InterPro" id="IPR025503">
    <property type="entry name" value="DUF4391"/>
</dbReference>
<organism evidence="1 2">
    <name type="scientific">Pseudoleptotrichia goodfellowii F0264</name>
    <dbReference type="NCBI Taxonomy" id="596323"/>
    <lineage>
        <taxon>Bacteria</taxon>
        <taxon>Fusobacteriati</taxon>
        <taxon>Fusobacteriota</taxon>
        <taxon>Fusobacteriia</taxon>
        <taxon>Fusobacteriales</taxon>
        <taxon>Leptotrichiaceae</taxon>
        <taxon>Pseudoleptotrichia</taxon>
    </lineage>
</organism>
<proteinExistence type="predicted"/>
<evidence type="ECO:0000313" key="2">
    <source>
        <dbReference type="Proteomes" id="UP000004226"/>
    </source>
</evidence>
<keyword evidence="2" id="KW-1185">Reference proteome</keyword>
<sequence length="237" mass="28671">MIKLPQKYEKNKKIPIKDFVSKSFKPEERRKIREIVKEVRLTHQIDGEEIPSIKNEIYNIEVIQFFDFKISDIKNSAFLTGLYQKLIKNPAALRIYDENSEMYSFALKRLNQNDKNEIVVTDEFATDIFYLTMSNKKVEFEEITDYENIVNKINKLNFYTEMYIKSYVLKNENIYKDLKSFLKKPIWYDIEKMNSFYKTLKELVNYREELKKISIDSRKIEINKKIKETILKLKEYE</sequence>
<dbReference type="eggNOG" id="ENOG502ZB8T">
    <property type="taxonomic scope" value="Bacteria"/>
</dbReference>
<dbReference type="Proteomes" id="UP000004226">
    <property type="component" value="Unassembled WGS sequence"/>
</dbReference>
<gene>
    <name evidence="1" type="ORF">HMPREF0554_0613</name>
</gene>
<dbReference type="Pfam" id="PF14335">
    <property type="entry name" value="DUF4391"/>
    <property type="match status" value="1"/>
</dbReference>
<dbReference type="RefSeq" id="WP_006807830.1">
    <property type="nucleotide sequence ID" value="NZ_ADAD01000151.1"/>
</dbReference>
<dbReference type="AlphaFoldDB" id="D0GMX5"/>
<dbReference type="EMBL" id="ADAD01000151">
    <property type="protein sequence ID" value="EEY34555.1"/>
    <property type="molecule type" value="Genomic_DNA"/>
</dbReference>
<evidence type="ECO:0008006" key="3">
    <source>
        <dbReference type="Google" id="ProtNLM"/>
    </source>
</evidence>
<evidence type="ECO:0000313" key="1">
    <source>
        <dbReference type="EMBL" id="EEY34555.1"/>
    </source>
</evidence>
<protein>
    <recommendedName>
        <fullName evidence="3">DUF4391 domain-containing protein</fullName>
    </recommendedName>
</protein>
<accession>D0GMX5</accession>
<name>D0GMX5_9FUSO</name>
<comment type="caution">
    <text evidence="1">The sequence shown here is derived from an EMBL/GenBank/DDBJ whole genome shotgun (WGS) entry which is preliminary data.</text>
</comment>
<reference evidence="1 2" key="1">
    <citation type="submission" date="2009-10" db="EMBL/GenBank/DDBJ databases">
        <authorList>
            <person name="Harkins D.M."/>
            <person name="Madupu R."/>
            <person name="Durkin A.S."/>
            <person name="Torralba M."/>
            <person name="Methe B."/>
            <person name="Sutton G.G."/>
            <person name="Strausberg R.L."/>
            <person name="Nelson K.E."/>
        </authorList>
    </citation>
    <scope>NUCLEOTIDE SEQUENCE [LARGE SCALE GENOMIC DNA]</scope>
    <source>
        <strain evidence="1 2">F0264</strain>
    </source>
</reference>